<reference evidence="1" key="1">
    <citation type="submission" date="2011-04" db="EMBL/GenBank/DDBJ databases">
        <title>Evolution of plant cell wall degrading machinery underlies the functional diversity of forest fungi.</title>
        <authorList>
            <consortium name="US DOE Joint Genome Institute (JGI-PGF)"/>
            <person name="Eastwood D.C."/>
            <person name="Floudas D."/>
            <person name="Binder M."/>
            <person name="Majcherczyk A."/>
            <person name="Schneider P."/>
            <person name="Aerts A."/>
            <person name="Asiegbu F.O."/>
            <person name="Baker S.E."/>
            <person name="Barry K."/>
            <person name="Bendiksby M."/>
            <person name="Blumentritt M."/>
            <person name="Coutinho P.M."/>
            <person name="Cullen D."/>
            <person name="Cullen D."/>
            <person name="Gathman A."/>
            <person name="Goodell B."/>
            <person name="Henrissat B."/>
            <person name="Ihrmark K."/>
            <person name="Kauserud H."/>
            <person name="Kohler A."/>
            <person name="LaButti K."/>
            <person name="Lapidus A."/>
            <person name="Lavin J.L."/>
            <person name="Lee Y.-H."/>
            <person name="Lindquist E."/>
            <person name="Lilly W."/>
            <person name="Lucas S."/>
            <person name="Morin E."/>
            <person name="Murat C."/>
            <person name="Oguiza J.A."/>
            <person name="Park J."/>
            <person name="Pisabarro A.G."/>
            <person name="Riley R."/>
            <person name="Rosling A."/>
            <person name="Salamov A."/>
            <person name="Schmidt O."/>
            <person name="Schmutz J."/>
            <person name="Skrede I."/>
            <person name="Stenlid J."/>
            <person name="Wiebenga A."/>
            <person name="Xie X."/>
            <person name="Kues U."/>
            <person name="Hibbett D.S."/>
            <person name="Hoffmeister D."/>
            <person name="Hogberg N."/>
            <person name="Martin F."/>
            <person name="Grigoriev I.V."/>
            <person name="Watkinson S.C."/>
        </authorList>
    </citation>
    <scope>NUCLEOTIDE SEQUENCE</scope>
    <source>
        <strain evidence="1">S7.9</strain>
    </source>
</reference>
<evidence type="ECO:0000313" key="1">
    <source>
        <dbReference type="EMBL" id="EGO29943.1"/>
    </source>
</evidence>
<gene>
    <name evidence="1" type="ORF">SERLADRAFT_458350</name>
</gene>
<organism>
    <name type="scientific">Serpula lacrymans var. lacrymans (strain S7.9)</name>
    <name type="common">Dry rot fungus</name>
    <dbReference type="NCBI Taxonomy" id="578457"/>
    <lineage>
        <taxon>Eukaryota</taxon>
        <taxon>Fungi</taxon>
        <taxon>Dikarya</taxon>
        <taxon>Basidiomycota</taxon>
        <taxon>Agaricomycotina</taxon>
        <taxon>Agaricomycetes</taxon>
        <taxon>Agaricomycetidae</taxon>
        <taxon>Boletales</taxon>
        <taxon>Coniophorineae</taxon>
        <taxon>Serpulaceae</taxon>
        <taxon>Serpula</taxon>
    </lineage>
</organism>
<dbReference type="AlphaFoldDB" id="F8NHE0"/>
<dbReference type="GeneID" id="18817704"/>
<protein>
    <submittedName>
        <fullName evidence="1">Uncharacterized protein</fullName>
    </submittedName>
</protein>
<sequence length="63" mass="7146">MFRFGTSQDRVECSKDSIERKFGGTQALQQAPGRTKYLYLLDVTQPSTPPKLFLLGRVLRIGE</sequence>
<name>F8NHE0_SERL9</name>
<dbReference type="RefSeq" id="XP_007314185.1">
    <property type="nucleotide sequence ID" value="XM_007314123.1"/>
</dbReference>
<dbReference type="EMBL" id="GL945429">
    <property type="protein sequence ID" value="EGO29943.1"/>
    <property type="molecule type" value="Genomic_DNA"/>
</dbReference>
<dbReference type="HOGENOM" id="CLU_2887197_0_0_1"/>
<dbReference type="KEGG" id="sla:SERLADRAFT_458350"/>
<proteinExistence type="predicted"/>
<dbReference type="Proteomes" id="UP000008064">
    <property type="component" value="Unassembled WGS sequence"/>
</dbReference>
<accession>F8NHE0</accession>